<dbReference type="InterPro" id="IPR050765">
    <property type="entry name" value="Riboflavin_Biosynth_HTPR"/>
</dbReference>
<dbReference type="RefSeq" id="WP_375526990.1">
    <property type="nucleotide sequence ID" value="NZ_JBHILM010000024.1"/>
</dbReference>
<organism evidence="2 3">
    <name type="scientific">Paenibacillus terreus</name>
    <dbReference type="NCBI Taxonomy" id="1387834"/>
    <lineage>
        <taxon>Bacteria</taxon>
        <taxon>Bacillati</taxon>
        <taxon>Bacillota</taxon>
        <taxon>Bacilli</taxon>
        <taxon>Bacillales</taxon>
        <taxon>Paenibacillaceae</taxon>
        <taxon>Paenibacillus</taxon>
    </lineage>
</organism>
<name>A0ABV5BC22_9BACL</name>
<dbReference type="Gene3D" id="3.40.430.10">
    <property type="entry name" value="Dihydrofolate Reductase, subunit A"/>
    <property type="match status" value="1"/>
</dbReference>
<dbReference type="InterPro" id="IPR024072">
    <property type="entry name" value="DHFR-like_dom_sf"/>
</dbReference>
<dbReference type="Proteomes" id="UP001580407">
    <property type="component" value="Unassembled WGS sequence"/>
</dbReference>
<feature type="domain" description="Bacterial bifunctional deaminase-reductase C-terminal" evidence="1">
    <location>
        <begin position="5"/>
        <end position="180"/>
    </location>
</feature>
<gene>
    <name evidence="2" type="ORF">ACE3NQ_20220</name>
</gene>
<evidence type="ECO:0000313" key="3">
    <source>
        <dbReference type="Proteomes" id="UP001580407"/>
    </source>
</evidence>
<dbReference type="PANTHER" id="PTHR38011:SF11">
    <property type="entry name" value="2,5-DIAMINO-6-RIBOSYLAMINO-4(3H)-PYRIMIDINONE 5'-PHOSPHATE REDUCTASE"/>
    <property type="match status" value="1"/>
</dbReference>
<evidence type="ECO:0000259" key="1">
    <source>
        <dbReference type="Pfam" id="PF01872"/>
    </source>
</evidence>
<dbReference type="EMBL" id="JBHILM010000024">
    <property type="protein sequence ID" value="MFB5683251.1"/>
    <property type="molecule type" value="Genomic_DNA"/>
</dbReference>
<reference evidence="2 3" key="1">
    <citation type="submission" date="2024-09" db="EMBL/GenBank/DDBJ databases">
        <authorList>
            <person name="Ruan L."/>
        </authorList>
    </citation>
    <scope>NUCLEOTIDE SEQUENCE [LARGE SCALE GENOMIC DNA]</scope>
    <source>
        <strain evidence="2 3">D33</strain>
    </source>
</reference>
<comment type="caution">
    <text evidence="2">The sequence shown here is derived from an EMBL/GenBank/DDBJ whole genome shotgun (WGS) entry which is preliminary data.</text>
</comment>
<protein>
    <submittedName>
        <fullName evidence="2">Dihydrofolate reductase family protein</fullName>
    </submittedName>
</protein>
<evidence type="ECO:0000313" key="2">
    <source>
        <dbReference type="EMBL" id="MFB5683251.1"/>
    </source>
</evidence>
<proteinExistence type="predicted"/>
<dbReference type="Pfam" id="PF01872">
    <property type="entry name" value="RibD_C"/>
    <property type="match status" value="1"/>
</dbReference>
<dbReference type="PANTHER" id="PTHR38011">
    <property type="entry name" value="DIHYDROFOLATE REDUCTASE FAMILY PROTEIN (AFU_ORTHOLOGUE AFUA_8G06820)"/>
    <property type="match status" value="1"/>
</dbReference>
<dbReference type="SUPFAM" id="SSF53597">
    <property type="entry name" value="Dihydrofolate reductase-like"/>
    <property type="match status" value="1"/>
</dbReference>
<accession>A0ABV5BC22</accession>
<dbReference type="InterPro" id="IPR002734">
    <property type="entry name" value="RibDG_C"/>
</dbReference>
<keyword evidence="3" id="KW-1185">Reference proteome</keyword>
<sequence length="189" mass="21796">MGKAVLTMHMSLDGIVTNEDQWFTMSDEMLEEYLDYYNGIERIVVGGNTYSQLAEYWQNAEQSSSSAIERSIAKKINDIPKIVISRAARELVWRNSEQVTVKDQESFVLEMQKLKNTVGTISVESGLRMWQFFIQYGLYDDLWIFVHPVIASQGEKLFDSPIQTSPLELTSSKTFSNGVISLYYQRREH</sequence>